<dbReference type="InterPro" id="IPR010128">
    <property type="entry name" value="ATPase_T1SS_PrtD-like"/>
</dbReference>
<dbReference type="Pfam" id="PF00005">
    <property type="entry name" value="ABC_tran"/>
    <property type="match status" value="1"/>
</dbReference>
<evidence type="ECO:0000256" key="5">
    <source>
        <dbReference type="ARBA" id="ARBA00022840"/>
    </source>
</evidence>
<comment type="similarity">
    <text evidence="2">Belongs to the ABC transporter superfamily.</text>
</comment>
<dbReference type="PROSITE" id="PS00211">
    <property type="entry name" value="ABC_TRANSPORTER_1"/>
    <property type="match status" value="1"/>
</dbReference>
<dbReference type="Gene3D" id="1.20.1560.10">
    <property type="entry name" value="ABC transporter type 1, transmembrane domain"/>
    <property type="match status" value="1"/>
</dbReference>
<feature type="transmembrane region" description="Helical" evidence="8">
    <location>
        <begin position="64"/>
        <end position="84"/>
    </location>
</feature>
<dbReference type="EMBL" id="JBHTJO010000001">
    <property type="protein sequence ID" value="MFD0987927.1"/>
    <property type="molecule type" value="Genomic_DNA"/>
</dbReference>
<comment type="subcellular location">
    <subcellularLocation>
        <location evidence="1">Cell membrane</location>
        <topology evidence="1">Multi-pass membrane protein</topology>
    </subcellularLocation>
</comment>
<dbReference type="SUPFAM" id="SSF90123">
    <property type="entry name" value="ABC transporter transmembrane region"/>
    <property type="match status" value="1"/>
</dbReference>
<evidence type="ECO:0000256" key="2">
    <source>
        <dbReference type="ARBA" id="ARBA00005417"/>
    </source>
</evidence>
<accession>A0ABW3JC50</accession>
<organism evidence="11 12">
    <name type="scientific">Methyloligella solikamskensis</name>
    <dbReference type="NCBI Taxonomy" id="1177756"/>
    <lineage>
        <taxon>Bacteria</taxon>
        <taxon>Pseudomonadati</taxon>
        <taxon>Pseudomonadota</taxon>
        <taxon>Alphaproteobacteria</taxon>
        <taxon>Hyphomicrobiales</taxon>
        <taxon>Hyphomicrobiaceae</taxon>
        <taxon>Methyloligella</taxon>
    </lineage>
</organism>
<gene>
    <name evidence="11" type="ORF">ACFQ2F_12545</name>
</gene>
<proteinExistence type="inferred from homology"/>
<dbReference type="InterPro" id="IPR003439">
    <property type="entry name" value="ABC_transporter-like_ATP-bd"/>
</dbReference>
<sequence length="575" mass="61280">MVKKAGFQDVDAPVERSELAQALSQCRAAFVSVGLFSALINVLMLTGPLFMLQVYDRVLPSRSVETLVGFAILVIILYAFQAILEGIRGRLMSRIGTHLDESLSSRVYSIIAKLPFFARGQGDGLRPVRDLDQIRSFLSGGGPTAMFDLPWIPVYLALCFLFHPLIGIAALAGGAVLFVITILAEYMTRRPTAAAAELAASRNGLLEATRRNAEAVHAMGMADRLNDRWSEVNAGYLEHQRRAYDVASGLSTLSRALRLLIQSVILGLGAYLVIHEQASAGVIIASSILVSRALAPVELAVANWRSFVGARQSWKSLEQMLTMIPARQAPLALPRPEEILAVEGVSTTPPASPRIVLRDATFALKAGDALGIIGPSGAGKSTLARTLVGVWPALRGRISLDGAALDNWSAEDLGRHIGYLPQGVELFDGTVAENISRFDPEASPDAILSAAKSAGVHELILSLPAGYDTIIGESGEALSAGQRQRVALARALYGDPFLVVLDEPNANLDEAGDQALTTAIASVRERGGIAVVVAHRPSALAATNLVLLLVEGRIERFGPKEKTLRGLVRSATEAA</sequence>
<keyword evidence="3 8" id="KW-0812">Transmembrane</keyword>
<evidence type="ECO:0000256" key="1">
    <source>
        <dbReference type="ARBA" id="ARBA00004651"/>
    </source>
</evidence>
<dbReference type="Proteomes" id="UP001597102">
    <property type="component" value="Unassembled WGS sequence"/>
</dbReference>
<feature type="transmembrane region" description="Helical" evidence="8">
    <location>
        <begin position="154"/>
        <end position="180"/>
    </location>
</feature>
<evidence type="ECO:0000313" key="11">
    <source>
        <dbReference type="EMBL" id="MFD0987927.1"/>
    </source>
</evidence>
<keyword evidence="5" id="KW-0067">ATP-binding</keyword>
<reference evidence="12" key="1">
    <citation type="journal article" date="2019" name="Int. J. Syst. Evol. Microbiol.">
        <title>The Global Catalogue of Microorganisms (GCM) 10K type strain sequencing project: providing services to taxonomists for standard genome sequencing and annotation.</title>
        <authorList>
            <consortium name="The Broad Institute Genomics Platform"/>
            <consortium name="The Broad Institute Genome Sequencing Center for Infectious Disease"/>
            <person name="Wu L."/>
            <person name="Ma J."/>
        </authorList>
    </citation>
    <scope>NUCLEOTIDE SEQUENCE [LARGE SCALE GENOMIC DNA]</scope>
    <source>
        <strain evidence="12">CCUG 61697</strain>
    </source>
</reference>
<dbReference type="RefSeq" id="WP_379090360.1">
    <property type="nucleotide sequence ID" value="NZ_JBHTJO010000001.1"/>
</dbReference>
<feature type="transmembrane region" description="Helical" evidence="8">
    <location>
        <begin position="28"/>
        <end position="52"/>
    </location>
</feature>
<evidence type="ECO:0000256" key="3">
    <source>
        <dbReference type="ARBA" id="ARBA00022692"/>
    </source>
</evidence>
<dbReference type="InterPro" id="IPR036640">
    <property type="entry name" value="ABC1_TM_sf"/>
</dbReference>
<keyword evidence="7 8" id="KW-0472">Membrane</keyword>
<dbReference type="NCBIfam" id="TIGR01842">
    <property type="entry name" value="type_I_sec_PrtD"/>
    <property type="match status" value="1"/>
</dbReference>
<dbReference type="InterPro" id="IPR017871">
    <property type="entry name" value="ABC_transporter-like_CS"/>
</dbReference>
<keyword evidence="4" id="KW-0547">Nucleotide-binding</keyword>
<keyword evidence="6 8" id="KW-1133">Transmembrane helix</keyword>
<name>A0ABW3JC50_9HYPH</name>
<evidence type="ECO:0000313" key="12">
    <source>
        <dbReference type="Proteomes" id="UP001597102"/>
    </source>
</evidence>
<dbReference type="Pfam" id="PF00664">
    <property type="entry name" value="ABC_membrane"/>
    <property type="match status" value="1"/>
</dbReference>
<dbReference type="InterPro" id="IPR039421">
    <property type="entry name" value="Type_1_exporter"/>
</dbReference>
<dbReference type="PANTHER" id="PTHR24221:SF654">
    <property type="entry name" value="ATP-BINDING CASSETTE SUB-FAMILY B MEMBER 6"/>
    <property type="match status" value="1"/>
</dbReference>
<evidence type="ECO:0000256" key="6">
    <source>
        <dbReference type="ARBA" id="ARBA00022989"/>
    </source>
</evidence>
<dbReference type="PROSITE" id="PS50929">
    <property type="entry name" value="ABC_TM1F"/>
    <property type="match status" value="1"/>
</dbReference>
<dbReference type="Gene3D" id="3.40.50.300">
    <property type="entry name" value="P-loop containing nucleotide triphosphate hydrolases"/>
    <property type="match status" value="1"/>
</dbReference>
<feature type="domain" description="ABC transmembrane type-1" evidence="10">
    <location>
        <begin position="33"/>
        <end position="309"/>
    </location>
</feature>
<dbReference type="CDD" id="cd18586">
    <property type="entry name" value="ABC_6TM_PrtD_like"/>
    <property type="match status" value="1"/>
</dbReference>
<dbReference type="InterPro" id="IPR003593">
    <property type="entry name" value="AAA+_ATPase"/>
</dbReference>
<dbReference type="SUPFAM" id="SSF52540">
    <property type="entry name" value="P-loop containing nucleoside triphosphate hydrolases"/>
    <property type="match status" value="1"/>
</dbReference>
<evidence type="ECO:0000256" key="7">
    <source>
        <dbReference type="ARBA" id="ARBA00023136"/>
    </source>
</evidence>
<feature type="domain" description="ABC transporter" evidence="9">
    <location>
        <begin position="340"/>
        <end position="574"/>
    </location>
</feature>
<dbReference type="InterPro" id="IPR027417">
    <property type="entry name" value="P-loop_NTPase"/>
</dbReference>
<evidence type="ECO:0000259" key="9">
    <source>
        <dbReference type="PROSITE" id="PS50893"/>
    </source>
</evidence>
<dbReference type="SMART" id="SM00382">
    <property type="entry name" value="AAA"/>
    <property type="match status" value="1"/>
</dbReference>
<evidence type="ECO:0000259" key="10">
    <source>
        <dbReference type="PROSITE" id="PS50929"/>
    </source>
</evidence>
<evidence type="ECO:0000256" key="8">
    <source>
        <dbReference type="SAM" id="Phobius"/>
    </source>
</evidence>
<dbReference type="InterPro" id="IPR011527">
    <property type="entry name" value="ABC1_TM_dom"/>
</dbReference>
<protein>
    <submittedName>
        <fullName evidence="11">Type I secretion system permease/ATPase</fullName>
    </submittedName>
</protein>
<dbReference type="PANTHER" id="PTHR24221">
    <property type="entry name" value="ATP-BINDING CASSETTE SUB-FAMILY B"/>
    <property type="match status" value="1"/>
</dbReference>
<evidence type="ECO:0000256" key="4">
    <source>
        <dbReference type="ARBA" id="ARBA00022741"/>
    </source>
</evidence>
<dbReference type="InterPro" id="IPR047957">
    <property type="entry name" value="ABC_AprD-like_6TM"/>
</dbReference>
<comment type="caution">
    <text evidence="11">The sequence shown here is derived from an EMBL/GenBank/DDBJ whole genome shotgun (WGS) entry which is preliminary data.</text>
</comment>
<keyword evidence="12" id="KW-1185">Reference proteome</keyword>
<dbReference type="PROSITE" id="PS50893">
    <property type="entry name" value="ABC_TRANSPORTER_2"/>
    <property type="match status" value="1"/>
</dbReference>